<sequence length="254" mass="26550">MRMRVHPFGRASLGFTLVEMIVVIAVLGVLAFVAIPAYNSYTAKSKFTEVINMTSPTKAAIEFCAESGDCIVNNIIDLGNNQNYLLGSLTLSCSVQLGFYQYIAPLQQIAQSIADAATEANCTNIAPDGKSYANNIYTVGSVDPATGVIQIACDSPLGYECGFSVNVQPAPGNNGATGSSITYILPCVGMAPCVPPTKYASTVSSDEWGTITATAQTTSGLAAETYVLIPSYYGGRVDWTVSGTCKTRAGGALC</sequence>
<dbReference type="EMBL" id="CP000614">
    <property type="protein sequence ID" value="ABO55154.1"/>
    <property type="molecule type" value="Genomic_DNA"/>
</dbReference>
<evidence type="ECO:0000313" key="2">
    <source>
        <dbReference type="EMBL" id="ABO55154.1"/>
    </source>
</evidence>
<name>A4JFV1_BURVG</name>
<evidence type="ECO:0008006" key="4">
    <source>
        <dbReference type="Google" id="ProtNLM"/>
    </source>
</evidence>
<dbReference type="NCBIfam" id="TIGR02532">
    <property type="entry name" value="IV_pilin_GFxxxE"/>
    <property type="match status" value="1"/>
</dbReference>
<keyword evidence="1" id="KW-1133">Transmembrane helix</keyword>
<dbReference type="Pfam" id="PF07963">
    <property type="entry name" value="N_methyl"/>
    <property type="match status" value="1"/>
</dbReference>
<proteinExistence type="predicted"/>
<dbReference type="SUPFAM" id="SSF54523">
    <property type="entry name" value="Pili subunits"/>
    <property type="match status" value="1"/>
</dbReference>
<dbReference type="AlphaFoldDB" id="A4JFV1"/>
<organism evidence="2 3">
    <name type="scientific">Burkholderia vietnamiensis (strain G4 / LMG 22486)</name>
    <name type="common">Burkholderia cepacia (strain R1808)</name>
    <dbReference type="NCBI Taxonomy" id="269482"/>
    <lineage>
        <taxon>Bacteria</taxon>
        <taxon>Pseudomonadati</taxon>
        <taxon>Pseudomonadota</taxon>
        <taxon>Betaproteobacteria</taxon>
        <taxon>Burkholderiales</taxon>
        <taxon>Burkholderiaceae</taxon>
        <taxon>Burkholderia</taxon>
        <taxon>Burkholderia cepacia complex</taxon>
    </lineage>
</organism>
<dbReference type="InterPro" id="IPR012902">
    <property type="entry name" value="N_methyl_site"/>
</dbReference>
<evidence type="ECO:0000313" key="3">
    <source>
        <dbReference type="Proteomes" id="UP000002287"/>
    </source>
</evidence>
<evidence type="ECO:0000256" key="1">
    <source>
        <dbReference type="SAM" id="Phobius"/>
    </source>
</evidence>
<dbReference type="Gene3D" id="3.30.700.10">
    <property type="entry name" value="Glycoprotein, Type 4 Pilin"/>
    <property type="match status" value="1"/>
</dbReference>
<reference evidence="3" key="1">
    <citation type="submission" date="2007-03" db="EMBL/GenBank/DDBJ databases">
        <title>Complete sequence of chromosome 1 of Burkholderia vietnamiensis G4.</title>
        <authorList>
            <consortium name="US DOE Joint Genome Institute"/>
            <person name="Copeland A."/>
            <person name="Lucas S."/>
            <person name="Lapidus A."/>
            <person name="Barry K."/>
            <person name="Detter J.C."/>
            <person name="Glavina del Rio T."/>
            <person name="Hammon N."/>
            <person name="Israni S."/>
            <person name="Dalin E."/>
            <person name="Tice H."/>
            <person name="Pitluck S."/>
            <person name="Chain P."/>
            <person name="Malfatti S."/>
            <person name="Shin M."/>
            <person name="Vergez L."/>
            <person name="Schmutz J."/>
            <person name="Larimer F."/>
            <person name="Land M."/>
            <person name="Hauser L."/>
            <person name="Kyrpides N."/>
            <person name="Tiedje J."/>
            <person name="Richardson P."/>
        </authorList>
    </citation>
    <scope>NUCLEOTIDE SEQUENCE [LARGE SCALE GENOMIC DNA]</scope>
    <source>
        <strain evidence="3">G4 / LMG 22486</strain>
    </source>
</reference>
<protein>
    <recommendedName>
        <fullName evidence="4">Prepilin-type N-terminal cleavage/methylation domain-containing protein</fullName>
    </recommendedName>
</protein>
<keyword evidence="1" id="KW-0812">Transmembrane</keyword>
<gene>
    <name evidence="2" type="ordered locus">Bcep1808_2152</name>
</gene>
<feature type="transmembrane region" description="Helical" evidence="1">
    <location>
        <begin position="12"/>
        <end position="38"/>
    </location>
</feature>
<dbReference type="Proteomes" id="UP000002287">
    <property type="component" value="Chromosome 1"/>
</dbReference>
<dbReference type="InterPro" id="IPR045584">
    <property type="entry name" value="Pilin-like"/>
</dbReference>
<accession>A4JFV1</accession>
<keyword evidence="1" id="KW-0472">Membrane</keyword>
<dbReference type="eggNOG" id="COG4969">
    <property type="taxonomic scope" value="Bacteria"/>
</dbReference>
<dbReference type="KEGG" id="bvi:Bcep1808_2152"/>
<dbReference type="HOGENOM" id="CLU_1092730_0_0_4"/>